<feature type="binding site" evidence="6">
    <location>
        <position position="116"/>
    </location>
    <ligand>
        <name>S-adenosyl-L-methionine</name>
        <dbReference type="ChEBI" id="CHEBI:59789"/>
    </ligand>
</feature>
<dbReference type="AlphaFoldDB" id="A0A402B3K3"/>
<dbReference type="InterPro" id="IPR023397">
    <property type="entry name" value="SAM-dep_MeTrfase_MraW_recog"/>
</dbReference>
<dbReference type="GO" id="GO:0005737">
    <property type="term" value="C:cytoplasm"/>
    <property type="evidence" value="ECO:0007669"/>
    <property type="project" value="UniProtKB-SubCell"/>
</dbReference>
<feature type="binding site" evidence="6">
    <location>
        <position position="109"/>
    </location>
    <ligand>
        <name>S-adenosyl-L-methionine</name>
        <dbReference type="ChEBI" id="CHEBI:59789"/>
    </ligand>
</feature>
<dbReference type="RefSeq" id="WP_126626453.1">
    <property type="nucleotide sequence ID" value="NZ_BIFT01000001.1"/>
</dbReference>
<dbReference type="EC" id="2.1.1.199" evidence="6"/>
<comment type="subcellular location">
    <subcellularLocation>
        <location evidence="6">Cytoplasm</location>
    </subcellularLocation>
</comment>
<dbReference type="InterPro" id="IPR029063">
    <property type="entry name" value="SAM-dependent_MTases_sf"/>
</dbReference>
<gene>
    <name evidence="6 7" type="primary">rsmH</name>
    <name evidence="7" type="ORF">KDA_14100</name>
</gene>
<dbReference type="Proteomes" id="UP000287171">
    <property type="component" value="Unassembled WGS sequence"/>
</dbReference>
<dbReference type="GO" id="GO:0070475">
    <property type="term" value="P:rRNA base methylation"/>
    <property type="evidence" value="ECO:0007669"/>
    <property type="project" value="UniProtKB-UniRule"/>
</dbReference>
<feature type="binding site" evidence="6">
    <location>
        <begin position="36"/>
        <end position="38"/>
    </location>
    <ligand>
        <name>S-adenosyl-L-methionine</name>
        <dbReference type="ChEBI" id="CHEBI:59789"/>
    </ligand>
</feature>
<proteinExistence type="inferred from homology"/>
<dbReference type="GO" id="GO:0071424">
    <property type="term" value="F:rRNA (cytosine-N4-)-methyltransferase activity"/>
    <property type="evidence" value="ECO:0007669"/>
    <property type="project" value="UniProtKB-UniRule"/>
</dbReference>
<keyword evidence="8" id="KW-1185">Reference proteome</keyword>
<dbReference type="FunFam" id="1.10.150.170:FF:000003">
    <property type="entry name" value="Ribosomal RNA small subunit methyltransferase H"/>
    <property type="match status" value="1"/>
</dbReference>
<comment type="catalytic activity">
    <reaction evidence="6">
        <text>cytidine(1402) in 16S rRNA + S-adenosyl-L-methionine = N(4)-methylcytidine(1402) in 16S rRNA + S-adenosyl-L-homocysteine + H(+)</text>
        <dbReference type="Rhea" id="RHEA:42928"/>
        <dbReference type="Rhea" id="RHEA-COMP:10286"/>
        <dbReference type="Rhea" id="RHEA-COMP:10287"/>
        <dbReference type="ChEBI" id="CHEBI:15378"/>
        <dbReference type="ChEBI" id="CHEBI:57856"/>
        <dbReference type="ChEBI" id="CHEBI:59789"/>
        <dbReference type="ChEBI" id="CHEBI:74506"/>
        <dbReference type="ChEBI" id="CHEBI:82748"/>
        <dbReference type="EC" id="2.1.1.199"/>
    </reaction>
</comment>
<reference evidence="8" key="1">
    <citation type="submission" date="2018-12" db="EMBL/GenBank/DDBJ databases">
        <title>Tengunoibacter tsumagoiensis gen. nov., sp. nov., Dictyobacter kobayashii sp. nov., D. alpinus sp. nov., and D. joshuensis sp. nov. and description of Dictyobacteraceae fam. nov. within the order Ktedonobacterales isolated from Tengu-no-mugimeshi.</title>
        <authorList>
            <person name="Wang C.M."/>
            <person name="Zheng Y."/>
            <person name="Sakai Y."/>
            <person name="Toyoda A."/>
            <person name="Minakuchi Y."/>
            <person name="Abe K."/>
            <person name="Yokota A."/>
            <person name="Yabe S."/>
        </authorList>
    </citation>
    <scope>NUCLEOTIDE SEQUENCE [LARGE SCALE GENOMIC DNA]</scope>
    <source>
        <strain evidence="8">Uno16</strain>
    </source>
</reference>
<keyword evidence="6" id="KW-0963">Cytoplasm</keyword>
<evidence type="ECO:0000256" key="2">
    <source>
        <dbReference type="ARBA" id="ARBA00022552"/>
    </source>
</evidence>
<dbReference type="Gene3D" id="1.10.150.170">
    <property type="entry name" value="Putative methyltransferase TM0872, insert domain"/>
    <property type="match status" value="1"/>
</dbReference>
<evidence type="ECO:0000256" key="6">
    <source>
        <dbReference type="HAMAP-Rule" id="MF_01007"/>
    </source>
</evidence>
<dbReference type="SUPFAM" id="SSF81799">
    <property type="entry name" value="Putative methyltransferase TM0872, insert domain"/>
    <property type="match status" value="1"/>
</dbReference>
<dbReference type="NCBIfam" id="TIGR00006">
    <property type="entry name" value="16S rRNA (cytosine(1402)-N(4))-methyltransferase RsmH"/>
    <property type="match status" value="1"/>
</dbReference>
<organism evidence="7 8">
    <name type="scientific">Dictyobacter alpinus</name>
    <dbReference type="NCBI Taxonomy" id="2014873"/>
    <lineage>
        <taxon>Bacteria</taxon>
        <taxon>Bacillati</taxon>
        <taxon>Chloroflexota</taxon>
        <taxon>Ktedonobacteria</taxon>
        <taxon>Ktedonobacterales</taxon>
        <taxon>Dictyobacteraceae</taxon>
        <taxon>Dictyobacter</taxon>
    </lineage>
</organism>
<dbReference type="Pfam" id="PF01795">
    <property type="entry name" value="Methyltransf_5"/>
    <property type="match status" value="1"/>
</dbReference>
<evidence type="ECO:0000256" key="1">
    <source>
        <dbReference type="ARBA" id="ARBA00010396"/>
    </source>
</evidence>
<dbReference type="InterPro" id="IPR002903">
    <property type="entry name" value="RsmH"/>
</dbReference>
<evidence type="ECO:0000256" key="5">
    <source>
        <dbReference type="ARBA" id="ARBA00022691"/>
    </source>
</evidence>
<protein>
    <recommendedName>
        <fullName evidence="6">Ribosomal RNA small subunit methyltransferase H</fullName>
        <ecNumber evidence="6">2.1.1.199</ecNumber>
    </recommendedName>
    <alternativeName>
        <fullName evidence="6">16S rRNA m(4)C1402 methyltransferase</fullName>
    </alternativeName>
    <alternativeName>
        <fullName evidence="6">rRNA (cytosine-N(4)-)-methyltransferase RsmH</fullName>
    </alternativeName>
</protein>
<dbReference type="PANTHER" id="PTHR11265:SF0">
    <property type="entry name" value="12S RRNA N4-METHYLCYTIDINE METHYLTRANSFERASE"/>
    <property type="match status" value="1"/>
</dbReference>
<comment type="caution">
    <text evidence="7">The sequence shown here is derived from an EMBL/GenBank/DDBJ whole genome shotgun (WGS) entry which is preliminary data.</text>
</comment>
<dbReference type="SUPFAM" id="SSF53335">
    <property type="entry name" value="S-adenosyl-L-methionine-dependent methyltransferases"/>
    <property type="match status" value="1"/>
</dbReference>
<dbReference type="Gene3D" id="3.40.50.150">
    <property type="entry name" value="Vaccinia Virus protein VP39"/>
    <property type="match status" value="1"/>
</dbReference>
<name>A0A402B3K3_9CHLR</name>
<dbReference type="HAMAP" id="MF_01007">
    <property type="entry name" value="16SrRNA_methyltr_H"/>
    <property type="match status" value="1"/>
</dbReference>
<feature type="binding site" evidence="6">
    <location>
        <position position="85"/>
    </location>
    <ligand>
        <name>S-adenosyl-L-methionine</name>
        <dbReference type="ChEBI" id="CHEBI:59789"/>
    </ligand>
</feature>
<feature type="binding site" evidence="6">
    <location>
        <position position="56"/>
    </location>
    <ligand>
        <name>S-adenosyl-L-methionine</name>
        <dbReference type="ChEBI" id="CHEBI:59789"/>
    </ligand>
</feature>
<dbReference type="EMBL" id="BIFT01000001">
    <property type="protein sequence ID" value="GCE25926.1"/>
    <property type="molecule type" value="Genomic_DNA"/>
</dbReference>
<accession>A0A402B3K3</accession>
<comment type="similarity">
    <text evidence="1 6">Belongs to the methyltransferase superfamily. RsmH family.</text>
</comment>
<comment type="function">
    <text evidence="6">Specifically methylates the N4 position of cytidine in position 1402 (C1402) of 16S rRNA.</text>
</comment>
<keyword evidence="4 6" id="KW-0808">Transferase</keyword>
<dbReference type="PANTHER" id="PTHR11265">
    <property type="entry name" value="S-ADENOSYL-METHYLTRANSFERASE MRAW"/>
    <property type="match status" value="1"/>
</dbReference>
<dbReference type="PIRSF" id="PIRSF004486">
    <property type="entry name" value="MraW"/>
    <property type="match status" value="1"/>
</dbReference>
<sequence length="330" mass="35902">MTMEHTQHVSVMPDEVLEYLQPRPGGLYIDGTLGGGGHTAALLERSAPDGKVLGIDTDTQALARVGERLAEFVASGRLVLAHGNFSDLERIVAETGFGAGRAIQGILLDLGFSSDQMDNPERGFAFSSDGPLDMRLDQTAPLTAADLVNGVSEQELADIFWRYGEETRSRPIARRIVRAREKGAITRTAQLANLIAAGVPHKPGAIHPATRAFQALRIAVNRELERLETVLPQIVNVLEREKMSDGGGMGAGRMVIIAFHSLEDRIVKEFIRREAKDCICPPRLPVCVCGHKARLRNLTNKPVTPGEQEIARNPRARSAKLRAAEIAIDS</sequence>
<evidence type="ECO:0000313" key="7">
    <source>
        <dbReference type="EMBL" id="GCE25926.1"/>
    </source>
</evidence>
<keyword evidence="2 6" id="KW-0698">rRNA processing</keyword>
<evidence type="ECO:0000313" key="8">
    <source>
        <dbReference type="Proteomes" id="UP000287171"/>
    </source>
</evidence>
<keyword evidence="5 6" id="KW-0949">S-adenosyl-L-methionine</keyword>
<evidence type="ECO:0000256" key="4">
    <source>
        <dbReference type="ARBA" id="ARBA00022679"/>
    </source>
</evidence>
<evidence type="ECO:0000256" key="3">
    <source>
        <dbReference type="ARBA" id="ARBA00022603"/>
    </source>
</evidence>
<keyword evidence="3 6" id="KW-0489">Methyltransferase</keyword>
<dbReference type="OrthoDB" id="9806637at2"/>